<keyword evidence="3" id="KW-1185">Reference proteome</keyword>
<proteinExistence type="predicted"/>
<sequence length="248" mass="27968">MSECTNEHCFYAFDTLYCHLDPRAEPIPLGFPDTKYPLFVTWNIRSGSASPRLRGCIGSFQPLDLKEGLQEYALVSALNDTRFRPIQAHELRKLECGISLLTDFQDVPTYLDWELGTHGIYISFPHPATVPAVPSSSADTTPSSSSLTLSLPFTKRRSAASKYTKPLTATYLPDVAPAQGWTKLEAVDSAIRKAGYDGRITDDVRRSIKMRTYQAKKATVTWEEYWAWRTWKEAQAESSDEEDEGEEQ</sequence>
<dbReference type="InterPro" id="IPR036071">
    <property type="entry name" value="AMMECR1_dom_sf"/>
</dbReference>
<protein>
    <recommendedName>
        <fullName evidence="1">AMMECR1 domain-containing protein</fullName>
    </recommendedName>
</protein>
<gene>
    <name evidence="2" type="ORF">M407DRAFT_242353</name>
</gene>
<dbReference type="PANTHER" id="PTHR13016:SF0">
    <property type="entry name" value="AMME SYNDROME CANDIDATE GENE 1 PROTEIN"/>
    <property type="match status" value="1"/>
</dbReference>
<accession>A0A0C3QP53</accession>
<dbReference type="OrthoDB" id="24630at2759"/>
<name>A0A0C3QP53_9AGAM</name>
<reference evidence="2 3" key="1">
    <citation type="submission" date="2014-04" db="EMBL/GenBank/DDBJ databases">
        <authorList>
            <consortium name="DOE Joint Genome Institute"/>
            <person name="Kuo A."/>
            <person name="Girlanda M."/>
            <person name="Perotto S."/>
            <person name="Kohler A."/>
            <person name="Nagy L.G."/>
            <person name="Floudas D."/>
            <person name="Copeland A."/>
            <person name="Barry K.W."/>
            <person name="Cichocki N."/>
            <person name="Veneault-Fourrey C."/>
            <person name="LaButti K."/>
            <person name="Lindquist E.A."/>
            <person name="Lipzen A."/>
            <person name="Lundell T."/>
            <person name="Morin E."/>
            <person name="Murat C."/>
            <person name="Sun H."/>
            <person name="Tunlid A."/>
            <person name="Henrissat B."/>
            <person name="Grigoriev I.V."/>
            <person name="Hibbett D.S."/>
            <person name="Martin F."/>
            <person name="Nordberg H.P."/>
            <person name="Cantor M.N."/>
            <person name="Hua S.X."/>
        </authorList>
    </citation>
    <scope>NUCLEOTIDE SEQUENCE [LARGE SCALE GENOMIC DNA]</scope>
    <source>
        <strain evidence="2 3">MUT 4182</strain>
    </source>
</reference>
<dbReference type="EMBL" id="KN822976">
    <property type="protein sequence ID" value="KIO29986.1"/>
    <property type="molecule type" value="Genomic_DNA"/>
</dbReference>
<dbReference type="PANTHER" id="PTHR13016">
    <property type="entry name" value="AMMECR1 HOMOLOG"/>
    <property type="match status" value="1"/>
</dbReference>
<evidence type="ECO:0000313" key="2">
    <source>
        <dbReference type="EMBL" id="KIO29986.1"/>
    </source>
</evidence>
<dbReference type="InterPro" id="IPR002733">
    <property type="entry name" value="AMMECR1_domain"/>
</dbReference>
<evidence type="ECO:0000313" key="3">
    <source>
        <dbReference type="Proteomes" id="UP000054248"/>
    </source>
</evidence>
<dbReference type="Pfam" id="PF01871">
    <property type="entry name" value="AMMECR1"/>
    <property type="match status" value="2"/>
</dbReference>
<feature type="domain" description="AMMECR1" evidence="1">
    <location>
        <begin position="1"/>
        <end position="229"/>
    </location>
</feature>
<dbReference type="HOGENOM" id="CLU_052828_1_0_1"/>
<reference evidence="3" key="2">
    <citation type="submission" date="2015-01" db="EMBL/GenBank/DDBJ databases">
        <title>Evolutionary Origins and Diversification of the Mycorrhizal Mutualists.</title>
        <authorList>
            <consortium name="DOE Joint Genome Institute"/>
            <consortium name="Mycorrhizal Genomics Consortium"/>
            <person name="Kohler A."/>
            <person name="Kuo A."/>
            <person name="Nagy L.G."/>
            <person name="Floudas D."/>
            <person name="Copeland A."/>
            <person name="Barry K.W."/>
            <person name="Cichocki N."/>
            <person name="Veneault-Fourrey C."/>
            <person name="LaButti K."/>
            <person name="Lindquist E.A."/>
            <person name="Lipzen A."/>
            <person name="Lundell T."/>
            <person name="Morin E."/>
            <person name="Murat C."/>
            <person name="Riley R."/>
            <person name="Ohm R."/>
            <person name="Sun H."/>
            <person name="Tunlid A."/>
            <person name="Henrissat B."/>
            <person name="Grigoriev I.V."/>
            <person name="Hibbett D.S."/>
            <person name="Martin F."/>
        </authorList>
    </citation>
    <scope>NUCLEOTIDE SEQUENCE [LARGE SCALE GENOMIC DNA]</scope>
    <source>
        <strain evidence="3">MUT 4182</strain>
    </source>
</reference>
<dbReference type="PROSITE" id="PS51112">
    <property type="entry name" value="AMMECR1"/>
    <property type="match status" value="1"/>
</dbReference>
<dbReference type="InterPro" id="IPR023473">
    <property type="entry name" value="AMMECR1"/>
</dbReference>
<evidence type="ECO:0000259" key="1">
    <source>
        <dbReference type="PROSITE" id="PS51112"/>
    </source>
</evidence>
<dbReference type="STRING" id="1051891.A0A0C3QP53"/>
<dbReference type="Proteomes" id="UP000054248">
    <property type="component" value="Unassembled WGS sequence"/>
</dbReference>
<dbReference type="InterPro" id="IPR027485">
    <property type="entry name" value="AMMECR1_N"/>
</dbReference>
<organism evidence="2 3">
    <name type="scientific">Tulasnella calospora MUT 4182</name>
    <dbReference type="NCBI Taxonomy" id="1051891"/>
    <lineage>
        <taxon>Eukaryota</taxon>
        <taxon>Fungi</taxon>
        <taxon>Dikarya</taxon>
        <taxon>Basidiomycota</taxon>
        <taxon>Agaricomycotina</taxon>
        <taxon>Agaricomycetes</taxon>
        <taxon>Cantharellales</taxon>
        <taxon>Tulasnellaceae</taxon>
        <taxon>Tulasnella</taxon>
    </lineage>
</organism>
<dbReference type="AlphaFoldDB" id="A0A0C3QP53"/>
<dbReference type="Gene3D" id="3.30.700.20">
    <property type="entry name" value="Hypothetical protein ph0010, domain 1"/>
    <property type="match status" value="1"/>
</dbReference>
<dbReference type="SUPFAM" id="SSF143447">
    <property type="entry name" value="AMMECR1-like"/>
    <property type="match status" value="2"/>
</dbReference>
<dbReference type="Gene3D" id="3.30.1490.150">
    <property type="entry name" value="Hypothetical protein ph0010, domain 2"/>
    <property type="match status" value="1"/>
</dbReference>